<dbReference type="RefSeq" id="WP_008831700.1">
    <property type="nucleotide sequence ID" value="NZ_CP017076.1"/>
</dbReference>
<evidence type="ECO:0000313" key="5">
    <source>
        <dbReference type="Proteomes" id="UP000094626"/>
    </source>
</evidence>
<dbReference type="eggNOG" id="COG3628">
    <property type="taxonomic scope" value="Bacteria"/>
</dbReference>
<keyword evidence="2" id="KW-0614">Plasmid</keyword>
<proteinExistence type="predicted"/>
<dbReference type="InterPro" id="IPR007048">
    <property type="entry name" value="IraD/Gp25-like"/>
</dbReference>
<reference evidence="2" key="2">
    <citation type="submission" date="2016-08" db="EMBL/GenBank/DDBJ databases">
        <authorList>
            <person name="Seilhamer J.J."/>
        </authorList>
    </citation>
    <scope>NUCLEOTIDE SEQUENCE [LARGE SCALE GENOMIC DNA]</scope>
    <source>
        <strain evidence="2">SA1</strain>
        <plasmid evidence="2">pSA1</plasmid>
    </source>
</reference>
<organism evidence="3 4">
    <name type="scientific">Novosphingobium resinovorum</name>
    <dbReference type="NCBI Taxonomy" id="158500"/>
    <lineage>
        <taxon>Bacteria</taxon>
        <taxon>Pseudomonadati</taxon>
        <taxon>Pseudomonadota</taxon>
        <taxon>Alphaproteobacteria</taxon>
        <taxon>Sphingomonadales</taxon>
        <taxon>Sphingomonadaceae</taxon>
        <taxon>Novosphingobium</taxon>
    </lineage>
</organism>
<dbReference type="SUPFAM" id="SSF160719">
    <property type="entry name" value="gpW/gp25-like"/>
    <property type="match status" value="1"/>
</dbReference>
<evidence type="ECO:0000313" key="3">
    <source>
        <dbReference type="EMBL" id="EZP75602.1"/>
    </source>
</evidence>
<reference evidence="5" key="3">
    <citation type="journal article" date="2017" name="J. Biotechnol.">
        <title>Complete genome sequence of Novosphingobium resinovorum SA1, a versatile xenobiotic-degrading bacterium capable of utilizing sulfanilic acid.</title>
        <authorList>
            <person name="Hegedus B."/>
            <person name="Kos P.B."/>
            <person name="Balint B."/>
            <person name="Maroti G."/>
            <person name="Gan H.M."/>
            <person name="Perei K."/>
            <person name="Rakhely G."/>
        </authorList>
    </citation>
    <scope>NUCLEOTIDE SEQUENCE [LARGE SCALE GENOMIC DNA]</scope>
    <source>
        <strain evidence="5">SA1</strain>
    </source>
</reference>
<accession>A0A031JP30</accession>
<feature type="domain" description="IraD/Gp25-like" evidence="1">
    <location>
        <begin position="31"/>
        <end position="115"/>
    </location>
</feature>
<keyword evidence="5" id="KW-1185">Reference proteome</keyword>
<dbReference type="PATRIC" id="fig|158500.4.peg.4666"/>
<evidence type="ECO:0000313" key="4">
    <source>
        <dbReference type="Proteomes" id="UP000024329"/>
    </source>
</evidence>
<reference evidence="3 4" key="1">
    <citation type="submission" date="2014-03" db="EMBL/GenBank/DDBJ databases">
        <title>Whole genome sequence of Novosphingobium resinovorum KF1.</title>
        <authorList>
            <person name="Gan H.M."/>
            <person name="Gan H.Y."/>
            <person name="Chew T.H."/>
            <person name="Savka M.A."/>
        </authorList>
    </citation>
    <scope>NUCLEOTIDE SEQUENCE [LARGE SCALE GENOMIC DNA]</scope>
    <source>
        <strain evidence="3 4">KF1</strain>
    </source>
</reference>
<protein>
    <submittedName>
        <fullName evidence="3">GPW/gp25 family protein</fullName>
    </submittedName>
</protein>
<evidence type="ECO:0000259" key="1">
    <source>
        <dbReference type="Pfam" id="PF04965"/>
    </source>
</evidence>
<dbReference type="KEGG" id="nre:BES08_23530"/>
<gene>
    <name evidence="2" type="ORF">BES08_23530</name>
    <name evidence="3" type="ORF">BV97_04589</name>
</gene>
<dbReference type="AlphaFoldDB" id="A0A031JP30"/>
<dbReference type="Gene3D" id="3.10.450.40">
    <property type="match status" value="1"/>
</dbReference>
<geneLocation type="plasmid" evidence="2 5">
    <name>pSA1</name>
</geneLocation>
<dbReference type="EMBL" id="JFYZ01000037">
    <property type="protein sequence ID" value="EZP75602.1"/>
    <property type="molecule type" value="Genomic_DNA"/>
</dbReference>
<dbReference type="EMBL" id="CP017076">
    <property type="protein sequence ID" value="AOR79745.1"/>
    <property type="molecule type" value="Genomic_DNA"/>
</dbReference>
<sequence length="128" mass="13631">MTQPATSQAPHIAFPLAFDSGGRTAAMDAEGYVRMLIGQLLLTSPGERVMRPDFGSGLRQILFGGNDPSIAVAVELGLQGALGQWLGDLIEVGQVEVTIEEATLRIRVAYVLRASGETKLATIERPLP</sequence>
<dbReference type="Proteomes" id="UP000024329">
    <property type="component" value="Unassembled WGS sequence"/>
</dbReference>
<dbReference type="Proteomes" id="UP000094626">
    <property type="component" value="Plasmid pSA1"/>
</dbReference>
<evidence type="ECO:0000313" key="2">
    <source>
        <dbReference type="EMBL" id="AOR79745.1"/>
    </source>
</evidence>
<dbReference type="OrthoDB" id="9802846at2"/>
<dbReference type="Pfam" id="PF04965">
    <property type="entry name" value="GPW_gp25"/>
    <property type="match status" value="1"/>
</dbReference>
<name>A0A031JP30_9SPHN</name>